<accession>A0ABD2JXP0</accession>
<comment type="caution">
    <text evidence="2">The sequence shown here is derived from an EMBL/GenBank/DDBJ whole genome shotgun (WGS) entry which is preliminary data.</text>
</comment>
<feature type="compositionally biased region" description="Basic and acidic residues" evidence="1">
    <location>
        <begin position="29"/>
        <end position="39"/>
    </location>
</feature>
<feature type="region of interest" description="Disordered" evidence="1">
    <location>
        <begin position="89"/>
        <end position="109"/>
    </location>
</feature>
<dbReference type="EMBL" id="JBICCN010000083">
    <property type="protein sequence ID" value="KAL3095406.1"/>
    <property type="molecule type" value="Genomic_DNA"/>
</dbReference>
<name>A0ABD2JXP0_HETSC</name>
<feature type="compositionally biased region" description="Basic residues" evidence="1">
    <location>
        <begin position="48"/>
        <end position="64"/>
    </location>
</feature>
<organism evidence="2 3">
    <name type="scientific">Heterodera schachtii</name>
    <name type="common">Sugarbeet cyst nematode worm</name>
    <name type="synonym">Tylenchus schachtii</name>
    <dbReference type="NCBI Taxonomy" id="97005"/>
    <lineage>
        <taxon>Eukaryota</taxon>
        <taxon>Metazoa</taxon>
        <taxon>Ecdysozoa</taxon>
        <taxon>Nematoda</taxon>
        <taxon>Chromadorea</taxon>
        <taxon>Rhabditida</taxon>
        <taxon>Tylenchina</taxon>
        <taxon>Tylenchomorpha</taxon>
        <taxon>Tylenchoidea</taxon>
        <taxon>Heteroderidae</taxon>
        <taxon>Heteroderinae</taxon>
        <taxon>Heterodera</taxon>
    </lineage>
</organism>
<proteinExistence type="predicted"/>
<evidence type="ECO:0000256" key="1">
    <source>
        <dbReference type="SAM" id="MobiDB-lite"/>
    </source>
</evidence>
<gene>
    <name evidence="2" type="ORF">niasHS_007505</name>
</gene>
<reference evidence="2 3" key="1">
    <citation type="submission" date="2024-10" db="EMBL/GenBank/DDBJ databases">
        <authorList>
            <person name="Kim D."/>
        </authorList>
    </citation>
    <scope>NUCLEOTIDE SEQUENCE [LARGE SCALE GENOMIC DNA]</scope>
    <source>
        <strain evidence="2">Taebaek</strain>
    </source>
</reference>
<keyword evidence="3" id="KW-1185">Reference proteome</keyword>
<sequence>MAGHQTNTAAGLLTKAAIAPPLAQRKKRTENCPSREIDHLAAYASKGPPRRTLRFNQKDRRHASKTPPPAAPHAVQNFARPKQTQCHHFVTNPSKGTNERTNTFCSLSP</sequence>
<protein>
    <submittedName>
        <fullName evidence="2">Uncharacterized protein</fullName>
    </submittedName>
</protein>
<evidence type="ECO:0000313" key="3">
    <source>
        <dbReference type="Proteomes" id="UP001620645"/>
    </source>
</evidence>
<evidence type="ECO:0000313" key="2">
    <source>
        <dbReference type="EMBL" id="KAL3095406.1"/>
    </source>
</evidence>
<dbReference type="Proteomes" id="UP001620645">
    <property type="component" value="Unassembled WGS sequence"/>
</dbReference>
<feature type="region of interest" description="Disordered" evidence="1">
    <location>
        <begin position="1"/>
        <end position="74"/>
    </location>
</feature>
<dbReference type="AlphaFoldDB" id="A0ABD2JXP0"/>